<dbReference type="EMBL" id="UINC01040632">
    <property type="protein sequence ID" value="SVB40773.1"/>
    <property type="molecule type" value="Genomic_DNA"/>
</dbReference>
<evidence type="ECO:0008006" key="4">
    <source>
        <dbReference type="Google" id="ProtNLM"/>
    </source>
</evidence>
<feature type="transmembrane region" description="Helical" evidence="2">
    <location>
        <begin position="70"/>
        <end position="89"/>
    </location>
</feature>
<proteinExistence type="predicted"/>
<accession>A0A382DSZ4</accession>
<feature type="transmembrane region" description="Helical" evidence="2">
    <location>
        <begin position="140"/>
        <end position="162"/>
    </location>
</feature>
<feature type="transmembrane region" description="Helical" evidence="2">
    <location>
        <begin position="38"/>
        <end position="58"/>
    </location>
</feature>
<feature type="region of interest" description="Disordered" evidence="1">
    <location>
        <begin position="1"/>
        <end position="24"/>
    </location>
</feature>
<organism evidence="3">
    <name type="scientific">marine metagenome</name>
    <dbReference type="NCBI Taxonomy" id="408172"/>
    <lineage>
        <taxon>unclassified sequences</taxon>
        <taxon>metagenomes</taxon>
        <taxon>ecological metagenomes</taxon>
    </lineage>
</organism>
<dbReference type="Pfam" id="PF00805">
    <property type="entry name" value="Pentapeptide"/>
    <property type="match status" value="1"/>
</dbReference>
<feature type="transmembrane region" description="Helical" evidence="2">
    <location>
        <begin position="204"/>
        <end position="225"/>
    </location>
</feature>
<feature type="transmembrane region" description="Helical" evidence="2">
    <location>
        <begin position="237"/>
        <end position="261"/>
    </location>
</feature>
<dbReference type="InterPro" id="IPR001646">
    <property type="entry name" value="5peptide_repeat"/>
</dbReference>
<keyword evidence="2" id="KW-1133">Transmembrane helix</keyword>
<feature type="transmembrane region" description="Helical" evidence="2">
    <location>
        <begin position="282"/>
        <end position="302"/>
    </location>
</feature>
<keyword evidence="2" id="KW-0472">Membrane</keyword>
<reference evidence="3" key="1">
    <citation type="submission" date="2018-05" db="EMBL/GenBank/DDBJ databases">
        <authorList>
            <person name="Lanie J.A."/>
            <person name="Ng W.-L."/>
            <person name="Kazmierczak K.M."/>
            <person name="Andrzejewski T.M."/>
            <person name="Davidsen T.M."/>
            <person name="Wayne K.J."/>
            <person name="Tettelin H."/>
            <person name="Glass J.I."/>
            <person name="Rusch D."/>
            <person name="Podicherti R."/>
            <person name="Tsui H.-C.T."/>
            <person name="Winkler M.E."/>
        </authorList>
    </citation>
    <scope>NUCLEOTIDE SEQUENCE</scope>
</reference>
<keyword evidence="2" id="KW-0812">Transmembrane</keyword>
<gene>
    <name evidence="3" type="ORF">METZ01_LOCUS193627</name>
</gene>
<feature type="transmembrane region" description="Helical" evidence="2">
    <location>
        <begin position="110"/>
        <end position="134"/>
    </location>
</feature>
<feature type="non-terminal residue" evidence="3">
    <location>
        <position position="384"/>
    </location>
</feature>
<evidence type="ECO:0000313" key="3">
    <source>
        <dbReference type="EMBL" id="SVB40773.1"/>
    </source>
</evidence>
<protein>
    <recommendedName>
        <fullName evidence="4">Pentapeptide repeat protein</fullName>
    </recommendedName>
</protein>
<dbReference type="AlphaFoldDB" id="A0A382DSZ4"/>
<evidence type="ECO:0000256" key="2">
    <source>
        <dbReference type="SAM" id="Phobius"/>
    </source>
</evidence>
<sequence>MDDENKGEAVSSKENVEEINEDNSKEKTISEELRDMKYYSLLAFLSYFLLIINTIAFLFSNQFVSNWHSFFFIVLSLATLSSFSIYIYLRSNDERFESSFLRGANYSSTLLQIILLVFLVPFSLIILGELPYLLSSCSSLELYWCSSVIMFCSCWISFWLVFFSLTYNQKFVEITDDDFKSESVDNTSKTILVDAPKTGIGSGFLEIVFGFSGFIIFVMGVSWVQWNYIGFSRTGTFANAIPCYAISFVLLILAFAMRLNAKSSSQDSAQKELIKADNWKKFKTRAIGLVVVFSLLMPLLWYENHTYWENEEGRYVTLDQDCNDAVIGPDLNLVNADLSGLYLYGCDLSNRDLTGADFVNTQLRCVDFSNSILVGANFGSNFES</sequence>
<name>A0A382DSZ4_9ZZZZ</name>
<evidence type="ECO:0000256" key="1">
    <source>
        <dbReference type="SAM" id="MobiDB-lite"/>
    </source>
</evidence>
<dbReference type="SUPFAM" id="SSF141571">
    <property type="entry name" value="Pentapeptide repeat-like"/>
    <property type="match status" value="1"/>
</dbReference>
<dbReference type="Gene3D" id="2.160.20.80">
    <property type="entry name" value="E3 ubiquitin-protein ligase SopA"/>
    <property type="match status" value="1"/>
</dbReference>